<evidence type="ECO:0000256" key="3">
    <source>
        <dbReference type="ARBA" id="ARBA00023163"/>
    </source>
</evidence>
<feature type="DNA-binding region" description="H-T-H motif" evidence="4">
    <location>
        <begin position="31"/>
        <end position="50"/>
    </location>
</feature>
<dbReference type="InterPro" id="IPR040611">
    <property type="entry name" value="AlkX_C"/>
</dbReference>
<accession>A0A558CWQ7</accession>
<gene>
    <name evidence="6" type="ORF">FNH05_12115</name>
</gene>
<keyword evidence="2 4" id="KW-0238">DNA-binding</keyword>
<evidence type="ECO:0000259" key="5">
    <source>
        <dbReference type="PROSITE" id="PS50977"/>
    </source>
</evidence>
<dbReference type="PANTHER" id="PTHR30055:SF234">
    <property type="entry name" value="HTH-TYPE TRANSCRIPTIONAL REGULATOR BETI"/>
    <property type="match status" value="1"/>
</dbReference>
<sequence length="194" mass="20681">MDSGETTVPLRAQIVRAAAKVTCETGWSSVRMGQLADLIGVSRQTVYNEIGSKQKLAEEMVLAELRNFLVLVESAFEANPGDVVAAIRDACRNVLEFAGDNPLLRAVVSASHGSDNDLLPLLTTQSQALIATAKAVVRDRLTAYTVPLSEHELEAATDLLVRAVLSHVMRPSGTPERSSADIAMIAARILGTTA</sequence>
<dbReference type="GO" id="GO:0003700">
    <property type="term" value="F:DNA-binding transcription factor activity"/>
    <property type="evidence" value="ECO:0007669"/>
    <property type="project" value="TreeGrafter"/>
</dbReference>
<proteinExistence type="predicted"/>
<dbReference type="Pfam" id="PF18556">
    <property type="entry name" value="TetR_C_35"/>
    <property type="match status" value="1"/>
</dbReference>
<dbReference type="Proteomes" id="UP000320011">
    <property type="component" value="Unassembled WGS sequence"/>
</dbReference>
<dbReference type="InterPro" id="IPR001647">
    <property type="entry name" value="HTH_TetR"/>
</dbReference>
<dbReference type="Gene3D" id="1.10.357.10">
    <property type="entry name" value="Tetracycline Repressor, domain 2"/>
    <property type="match status" value="1"/>
</dbReference>
<keyword evidence="1" id="KW-0805">Transcription regulation</keyword>
<comment type="caution">
    <text evidence="6">The sequence shown here is derived from an EMBL/GenBank/DDBJ whole genome shotgun (WGS) entry which is preliminary data.</text>
</comment>
<evidence type="ECO:0000256" key="1">
    <source>
        <dbReference type="ARBA" id="ARBA00023015"/>
    </source>
</evidence>
<organism evidence="6 7">
    <name type="scientific">Amycolatopsis rhizosphaerae</name>
    <dbReference type="NCBI Taxonomy" id="2053003"/>
    <lineage>
        <taxon>Bacteria</taxon>
        <taxon>Bacillati</taxon>
        <taxon>Actinomycetota</taxon>
        <taxon>Actinomycetes</taxon>
        <taxon>Pseudonocardiales</taxon>
        <taxon>Pseudonocardiaceae</taxon>
        <taxon>Amycolatopsis</taxon>
    </lineage>
</organism>
<dbReference type="OrthoDB" id="4371863at2"/>
<dbReference type="EMBL" id="VJWX01000092">
    <property type="protein sequence ID" value="TVT53207.1"/>
    <property type="molecule type" value="Genomic_DNA"/>
</dbReference>
<dbReference type="Pfam" id="PF00440">
    <property type="entry name" value="TetR_N"/>
    <property type="match status" value="1"/>
</dbReference>
<dbReference type="SUPFAM" id="SSF46689">
    <property type="entry name" value="Homeodomain-like"/>
    <property type="match status" value="1"/>
</dbReference>
<dbReference type="AlphaFoldDB" id="A0A558CWQ7"/>
<keyword evidence="7" id="KW-1185">Reference proteome</keyword>
<reference evidence="6 7" key="1">
    <citation type="submission" date="2019-07" db="EMBL/GenBank/DDBJ databases">
        <authorList>
            <person name="Duangmal K."/>
            <person name="Teo W.F.A."/>
        </authorList>
    </citation>
    <scope>NUCLEOTIDE SEQUENCE [LARGE SCALE GENOMIC DNA]</scope>
    <source>
        <strain evidence="6 7">TBRC 6029</strain>
    </source>
</reference>
<dbReference type="InterPro" id="IPR009057">
    <property type="entry name" value="Homeodomain-like_sf"/>
</dbReference>
<dbReference type="PROSITE" id="PS50977">
    <property type="entry name" value="HTH_TETR_2"/>
    <property type="match status" value="1"/>
</dbReference>
<keyword evidence="3" id="KW-0804">Transcription</keyword>
<protein>
    <submittedName>
        <fullName evidence="6">TetR/AcrR family transcriptional regulator</fullName>
    </submittedName>
</protein>
<evidence type="ECO:0000256" key="2">
    <source>
        <dbReference type="ARBA" id="ARBA00023125"/>
    </source>
</evidence>
<evidence type="ECO:0000313" key="6">
    <source>
        <dbReference type="EMBL" id="TVT53207.1"/>
    </source>
</evidence>
<feature type="domain" description="HTH tetR-type" evidence="5">
    <location>
        <begin position="8"/>
        <end position="68"/>
    </location>
</feature>
<dbReference type="GO" id="GO:0000976">
    <property type="term" value="F:transcription cis-regulatory region binding"/>
    <property type="evidence" value="ECO:0007669"/>
    <property type="project" value="TreeGrafter"/>
</dbReference>
<name>A0A558CWQ7_9PSEU</name>
<evidence type="ECO:0000256" key="4">
    <source>
        <dbReference type="PROSITE-ProRule" id="PRU00335"/>
    </source>
</evidence>
<reference evidence="6 7" key="2">
    <citation type="submission" date="2019-08" db="EMBL/GenBank/DDBJ databases">
        <title>Amycolatopsis acidicola sp. nov., isolated from peat swamp forest soil.</title>
        <authorList>
            <person name="Srisuk N."/>
        </authorList>
    </citation>
    <scope>NUCLEOTIDE SEQUENCE [LARGE SCALE GENOMIC DNA]</scope>
    <source>
        <strain evidence="6 7">TBRC 6029</strain>
    </source>
</reference>
<dbReference type="PANTHER" id="PTHR30055">
    <property type="entry name" value="HTH-TYPE TRANSCRIPTIONAL REGULATOR RUTR"/>
    <property type="match status" value="1"/>
</dbReference>
<dbReference type="InterPro" id="IPR050109">
    <property type="entry name" value="HTH-type_TetR-like_transc_reg"/>
</dbReference>
<evidence type="ECO:0000313" key="7">
    <source>
        <dbReference type="Proteomes" id="UP000320011"/>
    </source>
</evidence>